<organism evidence="1 2">
    <name type="scientific">Buddleja alternifolia</name>
    <dbReference type="NCBI Taxonomy" id="168488"/>
    <lineage>
        <taxon>Eukaryota</taxon>
        <taxon>Viridiplantae</taxon>
        <taxon>Streptophyta</taxon>
        <taxon>Embryophyta</taxon>
        <taxon>Tracheophyta</taxon>
        <taxon>Spermatophyta</taxon>
        <taxon>Magnoliopsida</taxon>
        <taxon>eudicotyledons</taxon>
        <taxon>Gunneridae</taxon>
        <taxon>Pentapetalae</taxon>
        <taxon>asterids</taxon>
        <taxon>lamiids</taxon>
        <taxon>Lamiales</taxon>
        <taxon>Scrophulariaceae</taxon>
        <taxon>Buddlejeae</taxon>
        <taxon>Buddleja</taxon>
    </lineage>
</organism>
<proteinExistence type="predicted"/>
<dbReference type="AlphaFoldDB" id="A0AAV6WHM2"/>
<accession>A0AAV6WHM2</accession>
<keyword evidence="2" id="KW-1185">Reference proteome</keyword>
<comment type="caution">
    <text evidence="1">The sequence shown here is derived from an EMBL/GenBank/DDBJ whole genome shotgun (WGS) entry which is preliminary data.</text>
</comment>
<dbReference type="EMBL" id="WHWC01000014">
    <property type="protein sequence ID" value="KAG8369579.1"/>
    <property type="molecule type" value="Genomic_DNA"/>
</dbReference>
<name>A0AAV6WHM2_9LAMI</name>
<gene>
    <name evidence="1" type="ORF">BUALT_Bualt14G0028000</name>
</gene>
<protein>
    <submittedName>
        <fullName evidence="1">Uncharacterized protein</fullName>
    </submittedName>
</protein>
<dbReference type="Proteomes" id="UP000826271">
    <property type="component" value="Unassembled WGS sequence"/>
</dbReference>
<evidence type="ECO:0000313" key="1">
    <source>
        <dbReference type="EMBL" id="KAG8369579.1"/>
    </source>
</evidence>
<reference evidence="1" key="1">
    <citation type="submission" date="2019-10" db="EMBL/GenBank/DDBJ databases">
        <authorList>
            <person name="Zhang R."/>
            <person name="Pan Y."/>
            <person name="Wang J."/>
            <person name="Ma R."/>
            <person name="Yu S."/>
        </authorList>
    </citation>
    <scope>NUCLEOTIDE SEQUENCE</scope>
    <source>
        <strain evidence="1">LA-IB0</strain>
        <tissue evidence="1">Leaf</tissue>
    </source>
</reference>
<evidence type="ECO:0000313" key="2">
    <source>
        <dbReference type="Proteomes" id="UP000826271"/>
    </source>
</evidence>
<sequence length="135" mass="15532">MARYLAGRAKKDRGRTKARTYYTALDPTARMGRDFAPFRGEEEFLLLDLKRAYSCHLLLTRPSIPQPIFVSVESFSGMFRSSSPLLRKSEPPVQVQDTIITAWTIRHPTRNRNDPIARAEFYQLSYISPSQVEHA</sequence>